<evidence type="ECO:0008006" key="3">
    <source>
        <dbReference type="Google" id="ProtNLM"/>
    </source>
</evidence>
<proteinExistence type="predicted"/>
<dbReference type="PANTHER" id="PTHR30345:SF0">
    <property type="entry name" value="DNA DAMAGE-REPAIR_TOLERATION PROTEIN DRT102"/>
    <property type="match status" value="1"/>
</dbReference>
<dbReference type="InterPro" id="IPR004785">
    <property type="entry name" value="RpiB"/>
</dbReference>
<organism evidence="2">
    <name type="scientific">viral metagenome</name>
    <dbReference type="NCBI Taxonomy" id="1070528"/>
    <lineage>
        <taxon>unclassified sequences</taxon>
        <taxon>metagenomes</taxon>
        <taxon>organismal metagenomes</taxon>
    </lineage>
</organism>
<name>A0A6C0LWK0_9ZZZZ</name>
<dbReference type="PANTHER" id="PTHR30345">
    <property type="entry name" value="RIBOSE-5-PHOSPHATE ISOMERASE B"/>
    <property type="match status" value="1"/>
</dbReference>
<dbReference type="InterPro" id="IPR003500">
    <property type="entry name" value="RpiB_LacA_LacB"/>
</dbReference>
<dbReference type="NCBIfam" id="TIGR01120">
    <property type="entry name" value="rpiB"/>
    <property type="match status" value="1"/>
</dbReference>
<reference evidence="2" key="1">
    <citation type="journal article" date="2020" name="Nature">
        <title>Giant virus diversity and host interactions through global metagenomics.</title>
        <authorList>
            <person name="Schulz F."/>
            <person name="Roux S."/>
            <person name="Paez-Espino D."/>
            <person name="Jungbluth S."/>
            <person name="Walsh D.A."/>
            <person name="Denef V.J."/>
            <person name="McMahon K.D."/>
            <person name="Konstantinidis K.T."/>
            <person name="Eloe-Fadrosh E.A."/>
            <person name="Kyrpides N.C."/>
            <person name="Woyke T."/>
        </authorList>
    </citation>
    <scope>NUCLEOTIDE SEQUENCE</scope>
    <source>
        <strain evidence="2">GVMAG-S-1017745-26</strain>
    </source>
</reference>
<dbReference type="Pfam" id="PF02502">
    <property type="entry name" value="LacAB_rpiB"/>
    <property type="match status" value="1"/>
</dbReference>
<sequence>MIIIGSDHGGYELKNTIKFFLIEKYPSMKCEDIGVYTTKSIDYPGVAQAVALRVLEKPNSFGIIICKSGIGMSIAANRFKGIRCALCHDIRSAELSRQHNNANIISLGSDIHGDNKLLIVDKFLNTEFEGGRHQRRIEKIDSITSKFL</sequence>
<dbReference type="NCBIfam" id="TIGR00689">
    <property type="entry name" value="rpiB_lacA_lacB"/>
    <property type="match status" value="1"/>
</dbReference>
<evidence type="ECO:0000256" key="1">
    <source>
        <dbReference type="ARBA" id="ARBA00023235"/>
    </source>
</evidence>
<dbReference type="PIRSF" id="PIRSF005384">
    <property type="entry name" value="RpiB_LacA_B"/>
    <property type="match status" value="1"/>
</dbReference>
<accession>A0A6C0LWK0</accession>
<dbReference type="EMBL" id="MN740583">
    <property type="protein sequence ID" value="QHU35139.1"/>
    <property type="molecule type" value="Genomic_DNA"/>
</dbReference>
<keyword evidence="1" id="KW-0413">Isomerase</keyword>
<dbReference type="AlphaFoldDB" id="A0A6C0LWK0"/>
<dbReference type="SUPFAM" id="SSF89623">
    <property type="entry name" value="Ribose/Galactose isomerase RpiB/AlsB"/>
    <property type="match status" value="1"/>
</dbReference>
<dbReference type="NCBIfam" id="NF004051">
    <property type="entry name" value="PRK05571.1"/>
    <property type="match status" value="1"/>
</dbReference>
<evidence type="ECO:0000313" key="2">
    <source>
        <dbReference type="EMBL" id="QHU35139.1"/>
    </source>
</evidence>
<dbReference type="Gene3D" id="3.40.1400.10">
    <property type="entry name" value="Sugar-phosphate isomerase, RpiB/LacA/LacB"/>
    <property type="match status" value="1"/>
</dbReference>
<dbReference type="InterPro" id="IPR036569">
    <property type="entry name" value="RpiB_LacA_LacB_sf"/>
</dbReference>
<dbReference type="GO" id="GO:0005975">
    <property type="term" value="P:carbohydrate metabolic process"/>
    <property type="evidence" value="ECO:0007669"/>
    <property type="project" value="InterPro"/>
</dbReference>
<protein>
    <recommendedName>
        <fullName evidence="3">Ribose 5-phosphate isomerase B</fullName>
    </recommendedName>
</protein>
<dbReference type="GO" id="GO:0016853">
    <property type="term" value="F:isomerase activity"/>
    <property type="evidence" value="ECO:0007669"/>
    <property type="project" value="UniProtKB-KW"/>
</dbReference>